<evidence type="ECO:0000313" key="1">
    <source>
        <dbReference type="EMBL" id="GAA6503229.1"/>
    </source>
</evidence>
<reference evidence="1 2" key="1">
    <citation type="submission" date="2024-04" db="EMBL/GenBank/DDBJ databases">
        <title>Defined microbial consortia suppress multidrug-resistant proinflammatory Enterobacteriaceae via ecological control.</title>
        <authorList>
            <person name="Furuichi M."/>
            <person name="Kawaguchi T."/>
            <person name="Pust M."/>
            <person name="Yasuma K."/>
            <person name="Plichta D."/>
            <person name="Hasegawa N."/>
            <person name="Ohya T."/>
            <person name="Bhattarai S."/>
            <person name="Sasajima S."/>
            <person name="Aoto Y."/>
            <person name="Tuganbaev T."/>
            <person name="Yaginuma M."/>
            <person name="Ueda M."/>
            <person name="Okahashi N."/>
            <person name="Amafuji K."/>
            <person name="Kiridooshi Y."/>
            <person name="Sugita K."/>
            <person name="Strazar M."/>
            <person name="Skelly A."/>
            <person name="Suda W."/>
            <person name="Hattori M."/>
            <person name="Nakamoto N."/>
            <person name="Caballero S."/>
            <person name="Norman J."/>
            <person name="Olle B."/>
            <person name="Tanoue T."/>
            <person name="Arita M."/>
            <person name="Bucci V."/>
            <person name="Atarashi K."/>
            <person name="Xavier R."/>
            <person name="Honda K."/>
        </authorList>
    </citation>
    <scope>NUCLEOTIDE SEQUENCE [LARGE SCALE GENOMIC DNA]</scope>
    <source>
        <strain evidence="2">k34-0107-D12</strain>
    </source>
</reference>
<dbReference type="Proteomes" id="UP001600941">
    <property type="component" value="Unassembled WGS sequence"/>
</dbReference>
<protein>
    <submittedName>
        <fullName evidence="1">Uncharacterized protein</fullName>
    </submittedName>
</protein>
<comment type="caution">
    <text evidence="1">The sequence shown here is derived from an EMBL/GenBank/DDBJ whole genome shotgun (WGS) entry which is preliminary data.</text>
</comment>
<organism evidence="1 2">
    <name type="scientific">Blautia parvula</name>
    <dbReference type="NCBI Taxonomy" id="2877527"/>
    <lineage>
        <taxon>Bacteria</taxon>
        <taxon>Bacillati</taxon>
        <taxon>Bacillota</taxon>
        <taxon>Clostridia</taxon>
        <taxon>Lachnospirales</taxon>
        <taxon>Lachnospiraceae</taxon>
        <taxon>Blautia</taxon>
    </lineage>
</organism>
<sequence length="44" mass="4800">MRGEDIGDDIESGLNILDGTVYLLIWNFDAIGLNIPCGTGTCKW</sequence>
<accession>A0ABQ0C362</accession>
<gene>
    <name evidence="1" type="ORF">K340107D12_60450</name>
</gene>
<keyword evidence="2" id="KW-1185">Reference proteome</keyword>
<proteinExistence type="predicted"/>
<evidence type="ECO:0000313" key="2">
    <source>
        <dbReference type="Proteomes" id="UP001600941"/>
    </source>
</evidence>
<dbReference type="EMBL" id="BAABZQ010000001">
    <property type="protein sequence ID" value="GAA6503229.1"/>
    <property type="molecule type" value="Genomic_DNA"/>
</dbReference>
<name>A0ABQ0C362_9FIRM</name>